<dbReference type="EMBL" id="VLKT01000023">
    <property type="protein sequence ID" value="TWI33980.1"/>
    <property type="molecule type" value="Genomic_DNA"/>
</dbReference>
<dbReference type="PANTHER" id="PTHR43024">
    <property type="entry name" value="UDP-N-ACETYLMURAMOYL-TRIPEPTIDE--D-ALANYL-D-ALANINE LIGASE"/>
    <property type="match status" value="1"/>
</dbReference>
<evidence type="ECO:0000256" key="3">
    <source>
        <dbReference type="ARBA" id="ARBA00022840"/>
    </source>
</evidence>
<dbReference type="GO" id="GO:0016881">
    <property type="term" value="F:acid-amino acid ligase activity"/>
    <property type="evidence" value="ECO:0007669"/>
    <property type="project" value="InterPro"/>
</dbReference>
<gene>
    <name evidence="5" type="ORF">IQ26_03735</name>
</gene>
<evidence type="ECO:0000313" key="5">
    <source>
        <dbReference type="EMBL" id="TWI33980.1"/>
    </source>
</evidence>
<dbReference type="InterPro" id="IPR013221">
    <property type="entry name" value="Mur_ligase_cen"/>
</dbReference>
<keyword evidence="2" id="KW-0547">Nucleotide-binding</keyword>
<dbReference type="GO" id="GO:0005524">
    <property type="term" value="F:ATP binding"/>
    <property type="evidence" value="ECO:0007669"/>
    <property type="project" value="UniProtKB-KW"/>
</dbReference>
<protein>
    <submittedName>
        <fullName evidence="5">UDP-N-acetylmuramoyl-tripeptide--D-alanyl-D-alanine ligase</fullName>
    </submittedName>
</protein>
<dbReference type="Pfam" id="PF08245">
    <property type="entry name" value="Mur_ligase_M"/>
    <property type="match status" value="1"/>
</dbReference>
<keyword evidence="3" id="KW-0067">ATP-binding</keyword>
<evidence type="ECO:0000256" key="2">
    <source>
        <dbReference type="ARBA" id="ARBA00022741"/>
    </source>
</evidence>
<dbReference type="InterPro" id="IPR051046">
    <property type="entry name" value="MurCDEF_CellWall_CoF430Synth"/>
</dbReference>
<keyword evidence="1 5" id="KW-0436">Ligase</keyword>
<dbReference type="Proteomes" id="UP000317122">
    <property type="component" value="Unassembled WGS sequence"/>
</dbReference>
<sequence length="436" mass="47735">MRLWKKINGREGPLRRLVRGVRRGWRIPVAMIWRRGLRPQHLVAVTGSGGKSTTVALLGSILSAVGPTRIGVGFNTRYGVARSIVRARRSDRYWVQEVSGHEVGAVTLTAHLLRHTVAVVTTIGTDHYKEFRSQQAIADEKSALVAMLPPGGTAILNADDPLVLAMARKTNERVVTFGKSEAADIRAVDHCSRFPKRLHLTVTDGNQTLPVRTRLVGERWITPVLAAIACGQALGIDLRTCIQAVEAQEPSHGRDSVHEMENGPTIILDTAKAPLWTMQSSIDIVGGSTSLRRTMVFGTISDYAGASGQKYRRIAQAALGVCDRVLFVGRNSDRVARMLPDNKDRLFVFASTKDASDFLMASALAGELIYIKSSGIDHLERILYQWRAPIRCWAENCGKAFACDHCKQLYEHGRTRRTGFNPDAPPANIGSGVSAA</sequence>
<comment type="caution">
    <text evidence="5">The sequence shown here is derived from an EMBL/GenBank/DDBJ whole genome shotgun (WGS) entry which is preliminary data.</text>
</comment>
<keyword evidence="6" id="KW-1185">Reference proteome</keyword>
<evidence type="ECO:0000259" key="4">
    <source>
        <dbReference type="Pfam" id="PF08245"/>
    </source>
</evidence>
<dbReference type="AlphaFoldDB" id="A0A562NPH9"/>
<dbReference type="SUPFAM" id="SSF53623">
    <property type="entry name" value="MurD-like peptide ligases, catalytic domain"/>
    <property type="match status" value="1"/>
</dbReference>
<organism evidence="5 6">
    <name type="scientific">Mesorhizobium tianshanense</name>
    <dbReference type="NCBI Taxonomy" id="39844"/>
    <lineage>
        <taxon>Bacteria</taxon>
        <taxon>Pseudomonadati</taxon>
        <taxon>Pseudomonadota</taxon>
        <taxon>Alphaproteobacteria</taxon>
        <taxon>Hyphomicrobiales</taxon>
        <taxon>Phyllobacteriaceae</taxon>
        <taxon>Mesorhizobium</taxon>
    </lineage>
</organism>
<feature type="domain" description="Mur ligase central" evidence="4">
    <location>
        <begin position="45"/>
        <end position="230"/>
    </location>
</feature>
<dbReference type="Gene3D" id="3.40.1190.10">
    <property type="entry name" value="Mur-like, catalytic domain"/>
    <property type="match status" value="1"/>
</dbReference>
<evidence type="ECO:0000313" key="6">
    <source>
        <dbReference type="Proteomes" id="UP000317122"/>
    </source>
</evidence>
<accession>A0A562NPH9</accession>
<dbReference type="Gene3D" id="3.90.190.20">
    <property type="entry name" value="Mur ligase, C-terminal domain"/>
    <property type="match status" value="1"/>
</dbReference>
<dbReference type="SUPFAM" id="SSF53244">
    <property type="entry name" value="MurD-like peptide ligases, peptide-binding domain"/>
    <property type="match status" value="1"/>
</dbReference>
<dbReference type="InterPro" id="IPR036615">
    <property type="entry name" value="Mur_ligase_C_dom_sf"/>
</dbReference>
<evidence type="ECO:0000256" key="1">
    <source>
        <dbReference type="ARBA" id="ARBA00022598"/>
    </source>
</evidence>
<dbReference type="PANTHER" id="PTHR43024:SF1">
    <property type="entry name" value="UDP-N-ACETYLMURAMOYL-TRIPEPTIDE--D-ALANYL-D-ALANINE LIGASE"/>
    <property type="match status" value="1"/>
</dbReference>
<dbReference type="InterPro" id="IPR036565">
    <property type="entry name" value="Mur-like_cat_sf"/>
</dbReference>
<reference evidence="5 6" key="1">
    <citation type="journal article" date="2015" name="Stand. Genomic Sci.">
        <title>Genomic Encyclopedia of Bacterial and Archaeal Type Strains, Phase III: the genomes of soil and plant-associated and newly described type strains.</title>
        <authorList>
            <person name="Whitman W.B."/>
            <person name="Woyke T."/>
            <person name="Klenk H.P."/>
            <person name="Zhou Y."/>
            <person name="Lilburn T.G."/>
            <person name="Beck B.J."/>
            <person name="De Vos P."/>
            <person name="Vandamme P."/>
            <person name="Eisen J.A."/>
            <person name="Garrity G."/>
            <person name="Hugenholtz P."/>
            <person name="Kyrpides N.C."/>
        </authorList>
    </citation>
    <scope>NUCLEOTIDE SEQUENCE [LARGE SCALE GENOMIC DNA]</scope>
    <source>
        <strain evidence="5 6">CGMCC 1.2546</strain>
    </source>
</reference>
<proteinExistence type="predicted"/>
<name>A0A562NPH9_9HYPH</name>